<evidence type="ECO:0000256" key="10">
    <source>
        <dbReference type="ARBA" id="ARBA00023136"/>
    </source>
</evidence>
<evidence type="ECO:0000256" key="8">
    <source>
        <dbReference type="ARBA" id="ARBA00022692"/>
    </source>
</evidence>
<dbReference type="SUPFAM" id="SSF161098">
    <property type="entry name" value="MetI-like"/>
    <property type="match status" value="1"/>
</dbReference>
<dbReference type="Pfam" id="PF00528">
    <property type="entry name" value="BPD_transp_1"/>
    <property type="match status" value="1"/>
</dbReference>
<evidence type="ECO:0000256" key="4">
    <source>
        <dbReference type="ARBA" id="ARBA00022448"/>
    </source>
</evidence>
<evidence type="ECO:0000256" key="9">
    <source>
        <dbReference type="ARBA" id="ARBA00022989"/>
    </source>
</evidence>
<evidence type="ECO:0000256" key="3">
    <source>
        <dbReference type="ARBA" id="ARBA00007069"/>
    </source>
</evidence>
<evidence type="ECO:0000313" key="15">
    <source>
        <dbReference type="Proteomes" id="UP000192418"/>
    </source>
</evidence>
<keyword evidence="4 11" id="KW-0813">Transport</keyword>
<dbReference type="PANTHER" id="PTHR30183:SF3">
    <property type="entry name" value="MOLYBDENUM TRANSPORT SYSTEM PERMEASE PROTEIN MODB"/>
    <property type="match status" value="1"/>
</dbReference>
<keyword evidence="7" id="KW-0997">Cell inner membrane</keyword>
<dbReference type="NCBIfam" id="TIGR02141">
    <property type="entry name" value="modB_ABC"/>
    <property type="match status" value="1"/>
</dbReference>
<proteinExistence type="inferred from homology"/>
<feature type="transmembrane region" description="Helical" evidence="11">
    <location>
        <begin position="202"/>
        <end position="224"/>
    </location>
</feature>
<dbReference type="NCBIfam" id="NF006939">
    <property type="entry name" value="PRK09421.1"/>
    <property type="match status" value="1"/>
</dbReference>
<feature type="transmembrane region" description="Helical" evidence="11">
    <location>
        <begin position="21"/>
        <end position="41"/>
    </location>
</feature>
<evidence type="ECO:0000313" key="14">
    <source>
        <dbReference type="EMBL" id="SMC97446.1"/>
    </source>
</evidence>
<keyword evidence="10 11" id="KW-0472">Membrane</keyword>
<protein>
    <recommendedName>
        <fullName evidence="12">Molybdenum transport system permease</fullName>
    </recommendedName>
</protein>
<keyword evidence="9 11" id="KW-1133">Transmembrane helix</keyword>
<dbReference type="GO" id="GO:0015098">
    <property type="term" value="F:molybdate ion transmembrane transporter activity"/>
    <property type="evidence" value="ECO:0007669"/>
    <property type="project" value="UniProtKB-UniRule"/>
</dbReference>
<keyword evidence="15" id="KW-1185">Reference proteome</keyword>
<dbReference type="EMBL" id="FWXY01000018">
    <property type="protein sequence ID" value="SMC97446.1"/>
    <property type="molecule type" value="Genomic_DNA"/>
</dbReference>
<dbReference type="FunFam" id="1.10.3720.10:FF:000018">
    <property type="entry name" value="Molybdenum transport system permease"/>
    <property type="match status" value="1"/>
</dbReference>
<evidence type="ECO:0000256" key="6">
    <source>
        <dbReference type="ARBA" id="ARBA00022505"/>
    </source>
</evidence>
<evidence type="ECO:0000256" key="12">
    <source>
        <dbReference type="RuleBase" id="RU365097"/>
    </source>
</evidence>
<evidence type="ECO:0000256" key="11">
    <source>
        <dbReference type="RuleBase" id="RU363032"/>
    </source>
</evidence>
<dbReference type="AlphaFoldDB" id="A0A1W2DK94"/>
<gene>
    <name evidence="14" type="ORF">SAMN02746065_11817</name>
</gene>
<name>A0A1W2DK94_9BACT</name>
<accession>A0A1W2DK94</accession>
<organism evidence="14 15">
    <name type="scientific">Desulfocicer vacuolatum DSM 3385</name>
    <dbReference type="NCBI Taxonomy" id="1121400"/>
    <lineage>
        <taxon>Bacteria</taxon>
        <taxon>Pseudomonadati</taxon>
        <taxon>Thermodesulfobacteriota</taxon>
        <taxon>Desulfobacteria</taxon>
        <taxon>Desulfobacterales</taxon>
        <taxon>Desulfobacteraceae</taxon>
        <taxon>Desulfocicer</taxon>
    </lineage>
</organism>
<dbReference type="Proteomes" id="UP000192418">
    <property type="component" value="Unassembled WGS sequence"/>
</dbReference>
<evidence type="ECO:0000259" key="13">
    <source>
        <dbReference type="PROSITE" id="PS50928"/>
    </source>
</evidence>
<dbReference type="PROSITE" id="PS50928">
    <property type="entry name" value="ABC_TM1"/>
    <property type="match status" value="1"/>
</dbReference>
<sequence>MISFFHLTDIELEALRLSLCISGWAVLCSLPPGIAAAWVLARLKFPGKSVLDGLLHLPLVLPPVVTGYLLLVLLGRRGVLGAFLYKYTGLTFAFNWKGAAIAAAVMAFPLLVRSVRLSIEGMDQGLEFAARTLGAGQIKVFFTITLPLMVPGIITGLILAFARSLGEFGATITFVSNIPGETQTLPLALYTLTQMPGGENGAMRLCVLSIAIAMVALVFSEIMAKRFARYIKG</sequence>
<keyword evidence="8 11" id="KW-0812">Transmembrane</keyword>
<keyword evidence="5 12" id="KW-1003">Cell membrane</keyword>
<dbReference type="InterPro" id="IPR011867">
    <property type="entry name" value="ModB_ABC"/>
</dbReference>
<dbReference type="RefSeq" id="WP_084070433.1">
    <property type="nucleotide sequence ID" value="NZ_FWXY01000018.1"/>
</dbReference>
<feature type="transmembrane region" description="Helical" evidence="11">
    <location>
        <begin position="94"/>
        <end position="112"/>
    </location>
</feature>
<feature type="transmembrane region" description="Helical" evidence="11">
    <location>
        <begin position="140"/>
        <end position="162"/>
    </location>
</feature>
<dbReference type="InterPro" id="IPR035906">
    <property type="entry name" value="MetI-like_sf"/>
</dbReference>
<comment type="subcellular location">
    <subcellularLocation>
        <location evidence="2">Cell inner membrane</location>
        <topology evidence="2">Multi-pass membrane protein</topology>
    </subcellularLocation>
    <subcellularLocation>
        <location evidence="11">Cell membrane</location>
        <topology evidence="11">Multi-pass membrane protein</topology>
    </subcellularLocation>
</comment>
<comment type="similarity">
    <text evidence="3 12">Belongs to the binding-protein-dependent transport system permease family. CysTW subfamily.</text>
</comment>
<evidence type="ECO:0000256" key="1">
    <source>
        <dbReference type="ARBA" id="ARBA00002949"/>
    </source>
</evidence>
<keyword evidence="6 12" id="KW-0500">Molybdenum</keyword>
<evidence type="ECO:0000256" key="2">
    <source>
        <dbReference type="ARBA" id="ARBA00004429"/>
    </source>
</evidence>
<comment type="function">
    <text evidence="1 12">Part of the binding-protein-dependent transport system for molybdenum; probably responsible for the translocation of the substrate across the membrane.</text>
</comment>
<evidence type="ECO:0000256" key="7">
    <source>
        <dbReference type="ARBA" id="ARBA00022519"/>
    </source>
</evidence>
<feature type="transmembrane region" description="Helical" evidence="11">
    <location>
        <begin position="53"/>
        <end position="74"/>
    </location>
</feature>
<dbReference type="PANTHER" id="PTHR30183">
    <property type="entry name" value="MOLYBDENUM TRANSPORT SYSTEM PERMEASE PROTEIN MODB"/>
    <property type="match status" value="1"/>
</dbReference>
<dbReference type="CDD" id="cd06261">
    <property type="entry name" value="TM_PBP2"/>
    <property type="match status" value="1"/>
</dbReference>
<dbReference type="Gene3D" id="1.10.3720.10">
    <property type="entry name" value="MetI-like"/>
    <property type="match status" value="1"/>
</dbReference>
<dbReference type="STRING" id="1121400.SAMN02746065_11817"/>
<dbReference type="OrthoDB" id="9795403at2"/>
<dbReference type="InterPro" id="IPR000515">
    <property type="entry name" value="MetI-like"/>
</dbReference>
<evidence type="ECO:0000256" key="5">
    <source>
        <dbReference type="ARBA" id="ARBA00022475"/>
    </source>
</evidence>
<reference evidence="14 15" key="1">
    <citation type="submission" date="2017-04" db="EMBL/GenBank/DDBJ databases">
        <authorList>
            <person name="Afonso C.L."/>
            <person name="Miller P.J."/>
            <person name="Scott M.A."/>
            <person name="Spackman E."/>
            <person name="Goraichik I."/>
            <person name="Dimitrov K.M."/>
            <person name="Suarez D.L."/>
            <person name="Swayne D.E."/>
        </authorList>
    </citation>
    <scope>NUCLEOTIDE SEQUENCE [LARGE SCALE GENOMIC DNA]</scope>
    <source>
        <strain evidence="14 15">DSM 3385</strain>
    </source>
</reference>
<feature type="domain" description="ABC transmembrane type-1" evidence="13">
    <location>
        <begin position="15"/>
        <end position="223"/>
    </location>
</feature>
<dbReference type="GO" id="GO:0005886">
    <property type="term" value="C:plasma membrane"/>
    <property type="evidence" value="ECO:0007669"/>
    <property type="project" value="UniProtKB-SubCell"/>
</dbReference>